<accession>A0A1M6UV73</accession>
<proteinExistence type="predicted"/>
<evidence type="ECO:0000313" key="1">
    <source>
        <dbReference type="EMBL" id="SHK73089.1"/>
    </source>
</evidence>
<dbReference type="AlphaFoldDB" id="A0A1M6UV73"/>
<name>A0A1M6UV73_9FLAO</name>
<gene>
    <name evidence="1" type="ORF">SAMN04488007_3700</name>
</gene>
<sequence length="188" mass="21352">MKNLIITILLACQFIVGCKSKNDKNTAELSQTSSEILFQVKTTDEDYLEIFEDGIIPWISIKDPQPEIDYLIDKDEIVISKTNAILIIDYPLENSVEVKIVSNNPDGFTRKELAQKISAEYNRIYKEEEESAKTKTTPLEQRQGLINRNKTDGKYGIWGHDIDDLDLSAIILSKMANGELKLELIVES</sequence>
<dbReference type="EMBL" id="FQZX01000004">
    <property type="protein sequence ID" value="SHK73089.1"/>
    <property type="molecule type" value="Genomic_DNA"/>
</dbReference>
<dbReference type="OrthoDB" id="1161469at2"/>
<evidence type="ECO:0000313" key="2">
    <source>
        <dbReference type="Proteomes" id="UP000184314"/>
    </source>
</evidence>
<protein>
    <submittedName>
        <fullName evidence="1">Uncharacterized protein</fullName>
    </submittedName>
</protein>
<dbReference type="PANTHER" id="PTHR37515:SF2">
    <property type="entry name" value="YALI0C09240P"/>
    <property type="match status" value="1"/>
</dbReference>
<reference evidence="2" key="1">
    <citation type="submission" date="2016-11" db="EMBL/GenBank/DDBJ databases">
        <authorList>
            <person name="Varghese N."/>
            <person name="Submissions S."/>
        </authorList>
    </citation>
    <scope>NUCLEOTIDE SEQUENCE [LARGE SCALE GENOMIC DNA]</scope>
    <source>
        <strain evidence="2">DSM 16478</strain>
    </source>
</reference>
<organism evidence="1 2">
    <name type="scientific">Maribacter aquivivus</name>
    <dbReference type="NCBI Taxonomy" id="228958"/>
    <lineage>
        <taxon>Bacteria</taxon>
        <taxon>Pseudomonadati</taxon>
        <taxon>Bacteroidota</taxon>
        <taxon>Flavobacteriia</taxon>
        <taxon>Flavobacteriales</taxon>
        <taxon>Flavobacteriaceae</taxon>
        <taxon>Maribacter</taxon>
    </lineage>
</organism>
<dbReference type="RefSeq" id="WP_073246978.1">
    <property type="nucleotide sequence ID" value="NZ_CANLFZ010000015.1"/>
</dbReference>
<dbReference type="PROSITE" id="PS51257">
    <property type="entry name" value="PROKAR_LIPOPROTEIN"/>
    <property type="match status" value="1"/>
</dbReference>
<dbReference type="PANTHER" id="PTHR37515">
    <property type="entry name" value="YALI0C09240P"/>
    <property type="match status" value="1"/>
</dbReference>
<dbReference type="Proteomes" id="UP000184314">
    <property type="component" value="Unassembled WGS sequence"/>
</dbReference>
<dbReference type="STRING" id="228958.SAMN04488007_3700"/>
<keyword evidence="2" id="KW-1185">Reference proteome</keyword>